<dbReference type="OrthoDB" id="4327074at2759"/>
<gene>
    <name evidence="3" type="ORF">PAPOLLO_LOCUS19806</name>
</gene>
<dbReference type="Proteomes" id="UP000691718">
    <property type="component" value="Unassembled WGS sequence"/>
</dbReference>
<accession>A0A8S3XTW9</accession>
<evidence type="ECO:0000256" key="1">
    <source>
        <dbReference type="SAM" id="MobiDB-lite"/>
    </source>
</evidence>
<evidence type="ECO:0000313" key="4">
    <source>
        <dbReference type="Proteomes" id="UP000691718"/>
    </source>
</evidence>
<sequence>MPDSAQYIKTRPQVPSHRPSSRLRRVRSRHVAVIIRILRKKMARTKVNKRKKGNHTADNMLQAIRHYRLGWSIRKTAKEYNVCYPTLQHYIKKM</sequence>
<name>A0A8S3XTW9_PARAO</name>
<proteinExistence type="predicted"/>
<feature type="domain" description="HTH psq-type" evidence="2">
    <location>
        <begin position="57"/>
        <end position="92"/>
    </location>
</feature>
<protein>
    <submittedName>
        <fullName evidence="3">(apollo) hypothetical protein</fullName>
    </submittedName>
</protein>
<dbReference type="AlphaFoldDB" id="A0A8S3XTW9"/>
<dbReference type="GO" id="GO:0003677">
    <property type="term" value="F:DNA binding"/>
    <property type="evidence" value="ECO:0007669"/>
    <property type="project" value="InterPro"/>
</dbReference>
<comment type="caution">
    <text evidence="3">The sequence shown here is derived from an EMBL/GenBank/DDBJ whole genome shotgun (WGS) entry which is preliminary data.</text>
</comment>
<reference evidence="3" key="1">
    <citation type="submission" date="2021-04" db="EMBL/GenBank/DDBJ databases">
        <authorList>
            <person name="Tunstrom K."/>
        </authorList>
    </citation>
    <scope>NUCLEOTIDE SEQUENCE</scope>
</reference>
<dbReference type="Pfam" id="PF05225">
    <property type="entry name" value="HTH_psq"/>
    <property type="match status" value="1"/>
</dbReference>
<feature type="region of interest" description="Disordered" evidence="1">
    <location>
        <begin position="1"/>
        <end position="25"/>
    </location>
</feature>
<organism evidence="3 4">
    <name type="scientific">Parnassius apollo</name>
    <name type="common">Apollo butterfly</name>
    <name type="synonym">Papilio apollo</name>
    <dbReference type="NCBI Taxonomy" id="110799"/>
    <lineage>
        <taxon>Eukaryota</taxon>
        <taxon>Metazoa</taxon>
        <taxon>Ecdysozoa</taxon>
        <taxon>Arthropoda</taxon>
        <taxon>Hexapoda</taxon>
        <taxon>Insecta</taxon>
        <taxon>Pterygota</taxon>
        <taxon>Neoptera</taxon>
        <taxon>Endopterygota</taxon>
        <taxon>Lepidoptera</taxon>
        <taxon>Glossata</taxon>
        <taxon>Ditrysia</taxon>
        <taxon>Papilionoidea</taxon>
        <taxon>Papilionidae</taxon>
        <taxon>Parnassiinae</taxon>
        <taxon>Parnassini</taxon>
        <taxon>Parnassius</taxon>
        <taxon>Parnassius</taxon>
    </lineage>
</organism>
<keyword evidence="4" id="KW-1185">Reference proteome</keyword>
<evidence type="ECO:0000259" key="2">
    <source>
        <dbReference type="Pfam" id="PF05225"/>
    </source>
</evidence>
<dbReference type="InterPro" id="IPR007889">
    <property type="entry name" value="HTH_Psq"/>
</dbReference>
<evidence type="ECO:0000313" key="3">
    <source>
        <dbReference type="EMBL" id="CAG5031840.1"/>
    </source>
</evidence>
<dbReference type="EMBL" id="CAJQZP010001218">
    <property type="protein sequence ID" value="CAG5031840.1"/>
    <property type="molecule type" value="Genomic_DNA"/>
</dbReference>